<gene>
    <name evidence="2" type="ORF">BE15_34945</name>
</gene>
<accession>A0A150QNR3</accession>
<proteinExistence type="predicted"/>
<reference evidence="2 3" key="1">
    <citation type="submission" date="2014-02" db="EMBL/GenBank/DDBJ databases">
        <title>The small core and large imbalanced accessory genome model reveals a collaborative survival strategy of Sorangium cellulosum strains in nature.</title>
        <authorList>
            <person name="Han K."/>
            <person name="Peng R."/>
            <person name="Blom J."/>
            <person name="Li Y.-Z."/>
        </authorList>
    </citation>
    <scope>NUCLEOTIDE SEQUENCE [LARGE SCALE GENOMIC DNA]</scope>
    <source>
        <strain evidence="2 3">So0008-312</strain>
    </source>
</reference>
<feature type="region of interest" description="Disordered" evidence="1">
    <location>
        <begin position="15"/>
        <end position="64"/>
    </location>
</feature>
<feature type="compositionally biased region" description="Low complexity" evidence="1">
    <location>
        <begin position="15"/>
        <end position="52"/>
    </location>
</feature>
<evidence type="ECO:0000256" key="1">
    <source>
        <dbReference type="SAM" id="MobiDB-lite"/>
    </source>
</evidence>
<name>A0A150QNR3_SORCE</name>
<dbReference type="Proteomes" id="UP000075260">
    <property type="component" value="Unassembled WGS sequence"/>
</dbReference>
<dbReference type="EMBL" id="JEMA01000457">
    <property type="protein sequence ID" value="KYF69645.1"/>
    <property type="molecule type" value="Genomic_DNA"/>
</dbReference>
<dbReference type="AlphaFoldDB" id="A0A150QNR3"/>
<sequence>MPCDSIVISRDISVSPCASPPSSRIRASSHSSCSFSWSRYSRSWPSRPIRPGSAERPIFSTIES</sequence>
<evidence type="ECO:0000313" key="2">
    <source>
        <dbReference type="EMBL" id="KYF69645.1"/>
    </source>
</evidence>
<evidence type="ECO:0000313" key="3">
    <source>
        <dbReference type="Proteomes" id="UP000075260"/>
    </source>
</evidence>
<comment type="caution">
    <text evidence="2">The sequence shown here is derived from an EMBL/GenBank/DDBJ whole genome shotgun (WGS) entry which is preliminary data.</text>
</comment>
<organism evidence="2 3">
    <name type="scientific">Sorangium cellulosum</name>
    <name type="common">Polyangium cellulosum</name>
    <dbReference type="NCBI Taxonomy" id="56"/>
    <lineage>
        <taxon>Bacteria</taxon>
        <taxon>Pseudomonadati</taxon>
        <taxon>Myxococcota</taxon>
        <taxon>Polyangia</taxon>
        <taxon>Polyangiales</taxon>
        <taxon>Polyangiaceae</taxon>
        <taxon>Sorangium</taxon>
    </lineage>
</organism>
<protein>
    <submittedName>
        <fullName evidence="2">Uncharacterized protein</fullName>
    </submittedName>
</protein>